<feature type="compositionally biased region" description="Basic residues" evidence="2">
    <location>
        <begin position="312"/>
        <end position="379"/>
    </location>
</feature>
<dbReference type="EMBL" id="LVLB01000002">
    <property type="protein sequence ID" value="KYO03765.1"/>
    <property type="molecule type" value="Genomic_DNA"/>
</dbReference>
<evidence type="ECO:0000313" key="3">
    <source>
        <dbReference type="EMBL" id="KYO03765.1"/>
    </source>
</evidence>
<protein>
    <submittedName>
        <fullName evidence="3">Exported protein (Hyp1)</fullName>
    </submittedName>
</protein>
<feature type="coiled-coil region" evidence="1">
    <location>
        <begin position="454"/>
        <end position="495"/>
    </location>
</feature>
<evidence type="ECO:0000313" key="4">
    <source>
        <dbReference type="Proteomes" id="UP000076004"/>
    </source>
</evidence>
<dbReference type="GeneID" id="29774296"/>
<name>A0A151LX42_9APIC</name>
<dbReference type="Proteomes" id="UP000076004">
    <property type="component" value="Unassembled WGS sequence"/>
</dbReference>
<comment type="caution">
    <text evidence="3">The sequence shown here is derived from an EMBL/GenBank/DDBJ whole genome shotgun (WGS) entry which is preliminary data.</text>
</comment>
<feature type="region of interest" description="Disordered" evidence="2">
    <location>
        <begin position="154"/>
        <end position="182"/>
    </location>
</feature>
<evidence type="ECO:0000256" key="1">
    <source>
        <dbReference type="SAM" id="Coils"/>
    </source>
</evidence>
<sequence length="595" mass="72125">MKNIKRELFLFFVVLFFLYIICGCIYEKLYECQYNKIYNNPHESEKYRQFNKIRLLSENKNILEFNKEKISLHDYINNDNYNTLDAIDYNFYNDKEEQCNDTTCVDKKNYNRTNNNEEECSKNFYQYLKYMEQNVNVNTNNINTELQIISNDHNKQNYNYDNNSDNNNNNSDNNNNNNSEYGETNYFLERNNKLIDSQQNEMNNIFQETINKTLTYDMSTENSHTNNNSIHYETQNGNREYMNLSNNNLTYIISPYDILPYNDQNNLSQYETLDSNHCNDLNIYNPYYQPIDLPYYEPVSYAHDRSNNYSHHSNHNYSHHSNHNYSHHSNHNYSHHSNHNYPHHSNHNHNHSHHNHPHHNHSHHNHSHHNHSHHNHHRYGPGGDPYHRHDHIMDRSYYNNNLQNDNDDMMLTYNQMNDNKSLYDEQNFELELKKIIKKNHLQNGNITDSCDTRVSDYNKKLVEYNKKLNEYNEKLNEYTRRLNEYNKKHNENKQSRQNNNENTLSQDIVLYGADFQNAFRYRQNTRSYYSNIHSNREEDLDRVIDFTNNNNASEDEYTFGNEQEIYHQHSKRLEKKLFDYQNGTNPLINFLERHF</sequence>
<gene>
    <name evidence="3" type="ORF">PGSY75_0113300</name>
</gene>
<organism evidence="3 4">
    <name type="scientific">Plasmodium gaboni</name>
    <dbReference type="NCBI Taxonomy" id="647221"/>
    <lineage>
        <taxon>Eukaryota</taxon>
        <taxon>Sar</taxon>
        <taxon>Alveolata</taxon>
        <taxon>Apicomplexa</taxon>
        <taxon>Aconoidasida</taxon>
        <taxon>Haemosporida</taxon>
        <taxon>Plasmodiidae</taxon>
        <taxon>Plasmodium</taxon>
        <taxon>Plasmodium (Laverania)</taxon>
    </lineage>
</organism>
<feature type="compositionally biased region" description="Low complexity" evidence="2">
    <location>
        <begin position="157"/>
        <end position="179"/>
    </location>
</feature>
<feature type="region of interest" description="Disordered" evidence="2">
    <location>
        <begin position="306"/>
        <end position="391"/>
    </location>
</feature>
<accession>A0A151LX42</accession>
<dbReference type="RefSeq" id="XP_018643959.1">
    <property type="nucleotide sequence ID" value="XM_018783675.1"/>
</dbReference>
<dbReference type="VEuPathDB" id="PlasmoDB:PGSY75_0113300"/>
<dbReference type="PROSITE" id="PS51257">
    <property type="entry name" value="PROKAR_LIPOPROTEIN"/>
    <property type="match status" value="1"/>
</dbReference>
<proteinExistence type="predicted"/>
<dbReference type="KEGG" id="pgab:PGSY75_0113300"/>
<keyword evidence="1" id="KW-0175">Coiled coil</keyword>
<dbReference type="VEuPathDB" id="PlasmoDB:PGABG01_0111700"/>
<evidence type="ECO:0000256" key="2">
    <source>
        <dbReference type="SAM" id="MobiDB-lite"/>
    </source>
</evidence>
<dbReference type="AlphaFoldDB" id="A0A151LX42"/>
<reference evidence="3 4" key="1">
    <citation type="journal article" date="2016" name="Nat. Commun.">
        <title>Genomes of cryptic chimpanzee Plasmodium species reveal key evolutionary events leading to human malaria.</title>
        <authorList>
            <person name="Sundararaman S.A."/>
            <person name="Plenderleith L.J."/>
            <person name="Liu W."/>
            <person name="Loy D.E."/>
            <person name="Learn G.H."/>
            <person name="Li Y."/>
            <person name="Shaw K.S."/>
            <person name="Ayouba A."/>
            <person name="Peeters M."/>
            <person name="Speede S."/>
            <person name="Shaw G.M."/>
            <person name="Bushman F.D."/>
            <person name="Brisson D."/>
            <person name="Rayner J.C."/>
            <person name="Sharp P.M."/>
            <person name="Hahn B.H."/>
        </authorList>
    </citation>
    <scope>NUCLEOTIDE SEQUENCE [LARGE SCALE GENOMIC DNA]</scope>
    <source>
        <strain evidence="3 4">SY75</strain>
    </source>
</reference>